<protein>
    <submittedName>
        <fullName evidence="1">Uncharacterized protein</fullName>
    </submittedName>
</protein>
<dbReference type="AlphaFoldDB" id="A0A7S4EZF4"/>
<dbReference type="EMBL" id="HBIZ01023921">
    <property type="protein sequence ID" value="CAE0762509.1"/>
    <property type="molecule type" value="Transcribed_RNA"/>
</dbReference>
<sequence>MSASLCMRVRGCVDARVRMRVRANACACAKACASALNRARACVRPLAVRAFIIASLSSLSTVWSARARNAEGEAGYTCESRPSELRRSGCTADHEQHGDYTVHSFANLPQCVFTPDLWIIGDRR</sequence>
<evidence type="ECO:0000313" key="1">
    <source>
        <dbReference type="EMBL" id="CAE0762509.1"/>
    </source>
</evidence>
<organism evidence="1">
    <name type="scientific">Chrysotila carterae</name>
    <name type="common">Marine alga</name>
    <name type="synonym">Syracosphaera carterae</name>
    <dbReference type="NCBI Taxonomy" id="13221"/>
    <lineage>
        <taxon>Eukaryota</taxon>
        <taxon>Haptista</taxon>
        <taxon>Haptophyta</taxon>
        <taxon>Prymnesiophyceae</taxon>
        <taxon>Isochrysidales</taxon>
        <taxon>Isochrysidaceae</taxon>
        <taxon>Chrysotila</taxon>
    </lineage>
</organism>
<accession>A0A7S4EZF4</accession>
<gene>
    <name evidence="1" type="ORF">PCAR00345_LOCUS15121</name>
</gene>
<proteinExistence type="predicted"/>
<reference evidence="1" key="1">
    <citation type="submission" date="2021-01" db="EMBL/GenBank/DDBJ databases">
        <authorList>
            <person name="Corre E."/>
            <person name="Pelletier E."/>
            <person name="Niang G."/>
            <person name="Scheremetjew M."/>
            <person name="Finn R."/>
            <person name="Kale V."/>
            <person name="Holt S."/>
            <person name="Cochrane G."/>
            <person name="Meng A."/>
            <person name="Brown T."/>
            <person name="Cohen L."/>
        </authorList>
    </citation>
    <scope>NUCLEOTIDE SEQUENCE</scope>
    <source>
        <strain evidence="1">CCMP645</strain>
    </source>
</reference>
<name>A0A7S4EZF4_CHRCT</name>